<feature type="domain" description="HTH gntR-type" evidence="4">
    <location>
        <begin position="13"/>
        <end position="81"/>
    </location>
</feature>
<sequence length="242" mass="26743">MSNDTPYERLTPKPLWTAAADQIRERIESGDIPVGARLPSERDLCAQFGISRISLRESLRVLQSTGYVETRPGSGTYARLPEPIADGSLAAWIAKDIHILELFELRRAVEPGIAGLAALQRKEAHLGPLEATITQMAGDSPRDHPRVVAADAEFHRLIGHSIGNPAISRLIDQIQDEGGAERRLSLGVPGQTQRAVDDHSEIFDAIRRQDEVGARDAMRAHLDDAVDWIVTYTKEHLPKEEQ</sequence>
<keyword evidence="1" id="KW-0805">Transcription regulation</keyword>
<evidence type="ECO:0000313" key="6">
    <source>
        <dbReference type="Proteomes" id="UP001183582"/>
    </source>
</evidence>
<gene>
    <name evidence="5" type="ORF">KZC50_01750</name>
</gene>
<dbReference type="Gene3D" id="1.10.10.10">
    <property type="entry name" value="Winged helix-like DNA-binding domain superfamily/Winged helix DNA-binding domain"/>
    <property type="match status" value="1"/>
</dbReference>
<dbReference type="Gene3D" id="1.20.120.530">
    <property type="entry name" value="GntR ligand-binding domain-like"/>
    <property type="match status" value="1"/>
</dbReference>
<dbReference type="InterPro" id="IPR036388">
    <property type="entry name" value="WH-like_DNA-bd_sf"/>
</dbReference>
<evidence type="ECO:0000256" key="1">
    <source>
        <dbReference type="ARBA" id="ARBA00023015"/>
    </source>
</evidence>
<evidence type="ECO:0000256" key="3">
    <source>
        <dbReference type="ARBA" id="ARBA00023163"/>
    </source>
</evidence>
<dbReference type="SMART" id="SM00895">
    <property type="entry name" value="FCD"/>
    <property type="match status" value="1"/>
</dbReference>
<proteinExistence type="predicted"/>
<dbReference type="SUPFAM" id="SSF46785">
    <property type="entry name" value="Winged helix' DNA-binding domain"/>
    <property type="match status" value="1"/>
</dbReference>
<protein>
    <submittedName>
        <fullName evidence="5">FadR family transcriptional regulator</fullName>
    </submittedName>
</protein>
<dbReference type="GeneID" id="301456911"/>
<evidence type="ECO:0000259" key="4">
    <source>
        <dbReference type="PROSITE" id="PS50949"/>
    </source>
</evidence>
<evidence type="ECO:0000256" key="2">
    <source>
        <dbReference type="ARBA" id="ARBA00023125"/>
    </source>
</evidence>
<dbReference type="InterPro" id="IPR008920">
    <property type="entry name" value="TF_FadR/GntR_C"/>
</dbReference>
<keyword evidence="3" id="KW-0804">Transcription</keyword>
<comment type="caution">
    <text evidence="5">The sequence shown here is derived from an EMBL/GenBank/DDBJ whole genome shotgun (WGS) entry which is preliminary data.</text>
</comment>
<dbReference type="EMBL" id="JAHWXH010000001">
    <property type="protein sequence ID" value="MDS0244331.1"/>
    <property type="molecule type" value="Genomic_DNA"/>
</dbReference>
<dbReference type="CDD" id="cd07377">
    <property type="entry name" value="WHTH_GntR"/>
    <property type="match status" value="1"/>
</dbReference>
<accession>A0AAJ2LZC5</accession>
<name>A0AAJ2LZC5_9MICO</name>
<dbReference type="InterPro" id="IPR036390">
    <property type="entry name" value="WH_DNA-bd_sf"/>
</dbReference>
<dbReference type="PRINTS" id="PR00035">
    <property type="entry name" value="HTHGNTR"/>
</dbReference>
<evidence type="ECO:0000313" key="5">
    <source>
        <dbReference type="EMBL" id="MDS0244331.1"/>
    </source>
</evidence>
<organism evidence="5 6">
    <name type="scientific">Microbacterium aurantiacum</name>
    <dbReference type="NCBI Taxonomy" id="162393"/>
    <lineage>
        <taxon>Bacteria</taxon>
        <taxon>Bacillati</taxon>
        <taxon>Actinomycetota</taxon>
        <taxon>Actinomycetes</taxon>
        <taxon>Micrococcales</taxon>
        <taxon>Microbacteriaceae</taxon>
        <taxon>Microbacterium</taxon>
    </lineage>
</organism>
<dbReference type="Pfam" id="PF00392">
    <property type="entry name" value="GntR"/>
    <property type="match status" value="1"/>
</dbReference>
<dbReference type="GO" id="GO:0003700">
    <property type="term" value="F:DNA-binding transcription factor activity"/>
    <property type="evidence" value="ECO:0007669"/>
    <property type="project" value="InterPro"/>
</dbReference>
<dbReference type="PANTHER" id="PTHR43537:SF5">
    <property type="entry name" value="UXU OPERON TRANSCRIPTIONAL REGULATOR"/>
    <property type="match status" value="1"/>
</dbReference>
<dbReference type="InterPro" id="IPR011711">
    <property type="entry name" value="GntR_C"/>
</dbReference>
<dbReference type="RefSeq" id="WP_310890415.1">
    <property type="nucleotide sequence ID" value="NZ_BAAAGR010000001.1"/>
</dbReference>
<dbReference type="Pfam" id="PF07729">
    <property type="entry name" value="FCD"/>
    <property type="match status" value="1"/>
</dbReference>
<dbReference type="GO" id="GO:0003677">
    <property type="term" value="F:DNA binding"/>
    <property type="evidence" value="ECO:0007669"/>
    <property type="project" value="UniProtKB-KW"/>
</dbReference>
<dbReference type="SMART" id="SM00345">
    <property type="entry name" value="HTH_GNTR"/>
    <property type="match status" value="1"/>
</dbReference>
<reference evidence="5 6" key="1">
    <citation type="submission" date="2021-06" db="EMBL/GenBank/DDBJ databases">
        <title>Genome-based taxonomic framework of Microbacterium strains isolated from marine environment, the description of four new species and reclassification of four preexisting species.</title>
        <authorList>
            <person name="Lee S.D."/>
            <person name="Kim S.-M."/>
            <person name="Byeon Y.-S."/>
            <person name="Yang H.L."/>
            <person name="Kim I.S."/>
        </authorList>
    </citation>
    <scope>NUCLEOTIDE SEQUENCE [LARGE SCALE GENOMIC DNA]</scope>
    <source>
        <strain evidence="5 6">KACC 20514</strain>
    </source>
</reference>
<dbReference type="InterPro" id="IPR000524">
    <property type="entry name" value="Tscrpt_reg_HTH_GntR"/>
</dbReference>
<dbReference type="AlphaFoldDB" id="A0AAJ2LZC5"/>
<dbReference type="Proteomes" id="UP001183582">
    <property type="component" value="Unassembled WGS sequence"/>
</dbReference>
<dbReference type="PROSITE" id="PS50949">
    <property type="entry name" value="HTH_GNTR"/>
    <property type="match status" value="1"/>
</dbReference>
<dbReference type="PANTHER" id="PTHR43537">
    <property type="entry name" value="TRANSCRIPTIONAL REGULATOR, GNTR FAMILY"/>
    <property type="match status" value="1"/>
</dbReference>
<dbReference type="SUPFAM" id="SSF48008">
    <property type="entry name" value="GntR ligand-binding domain-like"/>
    <property type="match status" value="1"/>
</dbReference>
<keyword evidence="2" id="KW-0238">DNA-binding</keyword>